<dbReference type="EnsemblMetazoa" id="Aqu2.1.44549_001">
    <property type="protein sequence ID" value="Aqu2.1.44549_001"/>
    <property type="gene ID" value="Aqu2.1.44549"/>
</dbReference>
<protein>
    <submittedName>
        <fullName evidence="1">Uncharacterized protein</fullName>
    </submittedName>
</protein>
<dbReference type="AlphaFoldDB" id="A0A1X7VYH8"/>
<name>A0A1X7VYH8_AMPQE</name>
<evidence type="ECO:0000313" key="1">
    <source>
        <dbReference type="EnsemblMetazoa" id="Aqu2.1.44549_001"/>
    </source>
</evidence>
<accession>A0A1X7VYH8</accession>
<sequence>CDFCNFENFNEIFDATCYLETESDNENEVPNLNVPIHVKIHVTDAIDGFDGNVDDDEWFDEGLNGHNDGFDEEGLDDNPNLENTGCATPNHPAFSDISLNSARILVKVHYFSDTFNGATTSHIRHMHYQEMSKKSETVPLGVILKNENIVEDMIDILSEHSEYVPCIQQTEADDVAQVEVSNDLIHPVLFWETK</sequence>
<dbReference type="InParanoid" id="A0A1X7VYH8"/>
<proteinExistence type="predicted"/>
<reference evidence="1" key="1">
    <citation type="submission" date="2017-05" db="UniProtKB">
        <authorList>
            <consortium name="EnsemblMetazoa"/>
        </authorList>
    </citation>
    <scope>IDENTIFICATION</scope>
</reference>
<organism evidence="1">
    <name type="scientific">Amphimedon queenslandica</name>
    <name type="common">Sponge</name>
    <dbReference type="NCBI Taxonomy" id="400682"/>
    <lineage>
        <taxon>Eukaryota</taxon>
        <taxon>Metazoa</taxon>
        <taxon>Porifera</taxon>
        <taxon>Demospongiae</taxon>
        <taxon>Heteroscleromorpha</taxon>
        <taxon>Haplosclerida</taxon>
        <taxon>Niphatidae</taxon>
        <taxon>Amphimedon</taxon>
    </lineage>
</organism>